<evidence type="ECO:0000313" key="4">
    <source>
        <dbReference type="Proteomes" id="UP001191082"/>
    </source>
</evidence>
<dbReference type="NCBIfam" id="TIGR03370">
    <property type="entry name" value="VPLPA-CTERM"/>
    <property type="match status" value="1"/>
</dbReference>
<keyword evidence="1" id="KW-1133">Transmembrane helix</keyword>
<feature type="chain" id="PRO_5045621223" evidence="2">
    <location>
        <begin position="24"/>
        <end position="180"/>
    </location>
</feature>
<evidence type="ECO:0000256" key="1">
    <source>
        <dbReference type="SAM" id="Phobius"/>
    </source>
</evidence>
<evidence type="ECO:0000313" key="3">
    <source>
        <dbReference type="EMBL" id="TMV15160.1"/>
    </source>
</evidence>
<dbReference type="EMBL" id="VCPC01000001">
    <property type="protein sequence ID" value="TMV15160.1"/>
    <property type="molecule type" value="Genomic_DNA"/>
</dbReference>
<keyword evidence="1" id="KW-0812">Transmembrane</keyword>
<keyword evidence="4" id="KW-1185">Reference proteome</keyword>
<reference evidence="3 4" key="1">
    <citation type="submission" date="2019-05" db="EMBL/GenBank/DDBJ databases">
        <title>Marivita sp. nov. isolated from sea sediment.</title>
        <authorList>
            <person name="Kim W."/>
        </authorList>
    </citation>
    <scope>NUCLEOTIDE SEQUENCE [LARGE SCALE GENOMIC DNA]</scope>
    <source>
        <strain evidence="3 4">CAU 1492</strain>
    </source>
</reference>
<name>A0ABY2XDQ5_9RHOB</name>
<keyword evidence="2" id="KW-0732">Signal</keyword>
<organism evidence="3 4">
    <name type="scientific">Arenibacterium halophilum</name>
    <dbReference type="NCBI Taxonomy" id="2583821"/>
    <lineage>
        <taxon>Bacteria</taxon>
        <taxon>Pseudomonadati</taxon>
        <taxon>Pseudomonadota</taxon>
        <taxon>Alphaproteobacteria</taxon>
        <taxon>Rhodobacterales</taxon>
        <taxon>Paracoccaceae</taxon>
        <taxon>Arenibacterium</taxon>
    </lineage>
</organism>
<keyword evidence="1" id="KW-0472">Membrane</keyword>
<dbReference type="RefSeq" id="WP_138862508.1">
    <property type="nucleotide sequence ID" value="NZ_VCPC01000001.1"/>
</dbReference>
<dbReference type="InterPro" id="IPR022472">
    <property type="entry name" value="VPLPA-CTERM"/>
</dbReference>
<comment type="caution">
    <text evidence="3">The sequence shown here is derived from an EMBL/GenBank/DDBJ whole genome shotgun (WGS) entry which is preliminary data.</text>
</comment>
<gene>
    <name evidence="3" type="ORF">FGK64_04150</name>
</gene>
<protein>
    <submittedName>
        <fullName evidence="3">VPLPA-CTERM sorting domain-containing protein</fullName>
    </submittedName>
</protein>
<accession>A0ABY2XDQ5</accession>
<feature type="signal peptide" evidence="2">
    <location>
        <begin position="1"/>
        <end position="23"/>
    </location>
</feature>
<sequence>MNKFTTAVLATAVALGTPLAASAATIKGQLDISGKANIDSSDFTPGGTVDLRHNGIVILADGDFADEGIVEYSTLAHMMDFQLKDFQQVVYTVMGFTFTANQFSDITVDGDDVSFNATGIISHADYDDTVGYLNFTTQSNVATASFSATTTTPVPLPAGGVLILTALGGLAIARKRKKAA</sequence>
<proteinExistence type="predicted"/>
<feature type="transmembrane region" description="Helical" evidence="1">
    <location>
        <begin position="154"/>
        <end position="173"/>
    </location>
</feature>
<evidence type="ECO:0000256" key="2">
    <source>
        <dbReference type="SAM" id="SignalP"/>
    </source>
</evidence>
<dbReference type="Proteomes" id="UP001191082">
    <property type="component" value="Unassembled WGS sequence"/>
</dbReference>